<keyword evidence="6" id="KW-0833">Ubl conjugation pathway</keyword>
<dbReference type="InterPro" id="IPR051878">
    <property type="entry name" value="ZNRF_ubiq-protein_ligase"/>
</dbReference>
<feature type="compositionally biased region" description="Polar residues" evidence="8">
    <location>
        <begin position="1"/>
        <end position="22"/>
    </location>
</feature>
<evidence type="ECO:0000256" key="1">
    <source>
        <dbReference type="ARBA" id="ARBA00000900"/>
    </source>
</evidence>
<evidence type="ECO:0000256" key="3">
    <source>
        <dbReference type="ARBA" id="ARBA00004906"/>
    </source>
</evidence>
<dbReference type="PANTHER" id="PTHR46661">
    <property type="entry name" value="E3 UBIQUITIN-PROTEIN LIGASE ZNRF1-LIKE PROTEIN"/>
    <property type="match status" value="1"/>
</dbReference>
<evidence type="ECO:0000256" key="7">
    <source>
        <dbReference type="ARBA" id="ARBA00023136"/>
    </source>
</evidence>
<feature type="compositionally biased region" description="Polar residues" evidence="8">
    <location>
        <begin position="101"/>
        <end position="113"/>
    </location>
</feature>
<evidence type="ECO:0000313" key="10">
    <source>
        <dbReference type="Proteomes" id="UP000789390"/>
    </source>
</evidence>
<reference evidence="9" key="1">
    <citation type="submission" date="2021-11" db="EMBL/GenBank/DDBJ databases">
        <authorList>
            <person name="Schell T."/>
        </authorList>
    </citation>
    <scope>NUCLEOTIDE SEQUENCE</scope>
    <source>
        <strain evidence="9">M5</strain>
    </source>
</reference>
<protein>
    <recommendedName>
        <fullName evidence="4">RING-type E3 ubiquitin transferase</fullName>
        <ecNumber evidence="4">2.3.2.27</ecNumber>
    </recommendedName>
</protein>
<evidence type="ECO:0000256" key="4">
    <source>
        <dbReference type="ARBA" id="ARBA00012483"/>
    </source>
</evidence>
<sequence length="509" mass="55524">MGSKASTPASPVSDDSSPTRQIYSRAERVSDYEQSARQARQERSFMERAESSIQNFIYSTNTSNVDIQRSSHTNGQHTAATHDRLGSSLETPAHQPVRPSSIPTGTSSRSYSIGSGAGVAVGQQSDSTSSSISSNTGLGHFLSNFNLWRASGSSSSTSDRQRAQSLSHMPDPALLNQSSTTNQGGDPPSRSRYETEEPSSLSNPRAALTRLLTSRESRSTSSSANNPSPAANAESSSGHHQRRDNSGAFSVRDLTFAAAQEFLAEATLNGLGLGRVYVTHSLPSHMWAVNGDSGFHSDQVKLILSRVLDANQRLELTNFECFGCSLELWKRGLMGIVIGSCMAKETSAVNINSPVTPLVSRNNNIDYSDRREPLRMLMVGPGSYPSMDYIQHRTPRALSSPVPYAYIHSASHHTRGHQTRRVVHGIKCPVCSKFVMPDDIEVHLVMCLTKPRLNYNEDVLTDEKGECVICLEDLLKGHVIARLPCLCVYHKSASRGLTRDQKLSRTPSD</sequence>
<dbReference type="OrthoDB" id="10057496at2759"/>
<dbReference type="GO" id="GO:0061630">
    <property type="term" value="F:ubiquitin protein ligase activity"/>
    <property type="evidence" value="ECO:0007669"/>
    <property type="project" value="UniProtKB-EC"/>
</dbReference>
<gene>
    <name evidence="9" type="ORF">DGAL_LOCUS14359</name>
</gene>
<evidence type="ECO:0000256" key="8">
    <source>
        <dbReference type="SAM" id="MobiDB-lite"/>
    </source>
</evidence>
<dbReference type="GO" id="GO:0043161">
    <property type="term" value="P:proteasome-mediated ubiquitin-dependent protein catabolic process"/>
    <property type="evidence" value="ECO:0007669"/>
    <property type="project" value="TreeGrafter"/>
</dbReference>
<comment type="pathway">
    <text evidence="3">Protein modification; protein ubiquitination.</text>
</comment>
<dbReference type="EMBL" id="CAKKLH010000306">
    <property type="protein sequence ID" value="CAH0110755.1"/>
    <property type="molecule type" value="Genomic_DNA"/>
</dbReference>
<keyword evidence="7" id="KW-0472">Membrane</keyword>
<dbReference type="Gene3D" id="3.30.40.10">
    <property type="entry name" value="Zinc/RING finger domain, C3HC4 (zinc finger)"/>
    <property type="match status" value="1"/>
</dbReference>
<dbReference type="GO" id="GO:0070936">
    <property type="term" value="P:protein K48-linked ubiquitination"/>
    <property type="evidence" value="ECO:0007669"/>
    <property type="project" value="TreeGrafter"/>
</dbReference>
<feature type="compositionally biased region" description="Low complexity" evidence="8">
    <location>
        <begin position="125"/>
        <end position="134"/>
    </location>
</feature>
<feature type="compositionally biased region" description="Polar residues" evidence="8">
    <location>
        <begin position="175"/>
        <end position="184"/>
    </location>
</feature>
<dbReference type="Proteomes" id="UP000789390">
    <property type="component" value="Unassembled WGS sequence"/>
</dbReference>
<evidence type="ECO:0000313" key="9">
    <source>
        <dbReference type="EMBL" id="CAH0110755.1"/>
    </source>
</evidence>
<name>A0A8J2WLQ3_9CRUS</name>
<dbReference type="CDD" id="cd16489">
    <property type="entry name" value="mRING-CH-C4HC2H_ZNRF"/>
    <property type="match status" value="1"/>
</dbReference>
<evidence type="ECO:0000256" key="6">
    <source>
        <dbReference type="ARBA" id="ARBA00022786"/>
    </source>
</evidence>
<comment type="caution">
    <text evidence="9">The sequence shown here is derived from an EMBL/GenBank/DDBJ whole genome shotgun (WGS) entry which is preliminary data.</text>
</comment>
<proteinExistence type="predicted"/>
<feature type="region of interest" description="Disordered" evidence="8">
    <location>
        <begin position="1"/>
        <end position="47"/>
    </location>
</feature>
<dbReference type="PANTHER" id="PTHR46661:SF4">
    <property type="entry name" value="RING-TYPE DOMAIN-CONTAINING PROTEIN"/>
    <property type="match status" value="1"/>
</dbReference>
<feature type="region of interest" description="Disordered" evidence="8">
    <location>
        <begin position="151"/>
        <end position="245"/>
    </location>
</feature>
<dbReference type="AlphaFoldDB" id="A0A8J2WLQ3"/>
<evidence type="ECO:0000256" key="5">
    <source>
        <dbReference type="ARBA" id="ARBA00022679"/>
    </source>
</evidence>
<comment type="catalytic activity">
    <reaction evidence="1">
        <text>S-ubiquitinyl-[E2 ubiquitin-conjugating enzyme]-L-cysteine + [acceptor protein]-L-lysine = [E2 ubiquitin-conjugating enzyme]-L-cysteine + N(6)-ubiquitinyl-[acceptor protein]-L-lysine.</text>
        <dbReference type="EC" id="2.3.2.27"/>
    </reaction>
</comment>
<feature type="compositionally biased region" description="Low complexity" evidence="8">
    <location>
        <begin position="219"/>
        <end position="236"/>
    </location>
</feature>
<keyword evidence="10" id="KW-1185">Reference proteome</keyword>
<dbReference type="InterPro" id="IPR013083">
    <property type="entry name" value="Znf_RING/FYVE/PHD"/>
</dbReference>
<evidence type="ECO:0000256" key="2">
    <source>
        <dbReference type="ARBA" id="ARBA00004370"/>
    </source>
</evidence>
<comment type="subcellular location">
    <subcellularLocation>
        <location evidence="2">Membrane</location>
    </subcellularLocation>
</comment>
<accession>A0A8J2WLQ3</accession>
<keyword evidence="5" id="KW-0808">Transferase</keyword>
<organism evidence="9 10">
    <name type="scientific">Daphnia galeata</name>
    <dbReference type="NCBI Taxonomy" id="27404"/>
    <lineage>
        <taxon>Eukaryota</taxon>
        <taxon>Metazoa</taxon>
        <taxon>Ecdysozoa</taxon>
        <taxon>Arthropoda</taxon>
        <taxon>Crustacea</taxon>
        <taxon>Branchiopoda</taxon>
        <taxon>Diplostraca</taxon>
        <taxon>Cladocera</taxon>
        <taxon>Anomopoda</taxon>
        <taxon>Daphniidae</taxon>
        <taxon>Daphnia</taxon>
    </lineage>
</organism>
<dbReference type="GO" id="GO:0016020">
    <property type="term" value="C:membrane"/>
    <property type="evidence" value="ECO:0007669"/>
    <property type="project" value="UniProtKB-SubCell"/>
</dbReference>
<feature type="region of interest" description="Disordered" evidence="8">
    <location>
        <begin position="88"/>
        <end position="134"/>
    </location>
</feature>
<dbReference type="GO" id="GO:0005737">
    <property type="term" value="C:cytoplasm"/>
    <property type="evidence" value="ECO:0007669"/>
    <property type="project" value="TreeGrafter"/>
</dbReference>
<dbReference type="EC" id="2.3.2.27" evidence="4"/>